<keyword evidence="2" id="KW-1185">Reference proteome</keyword>
<sequence length="121" mass="13877">MKVASHRELLHKHDCFILTTSTQLFKLFTKQILCLSAKEYGCILVIGLRPALPFDVYRKIRTAGIPAVISISTSIYNIDLDSVCFIFSTVGDIFPSIKLYLDHHLDPKHFSRFIEFNVNYP</sequence>
<proteinExistence type="predicted"/>
<name>A0A8X6QLK5_NEPPI</name>
<dbReference type="AlphaFoldDB" id="A0A8X6QLK5"/>
<protein>
    <submittedName>
        <fullName evidence="1">Uncharacterized protein</fullName>
    </submittedName>
</protein>
<organism evidence="1 2">
    <name type="scientific">Nephila pilipes</name>
    <name type="common">Giant wood spider</name>
    <name type="synonym">Nephila maculata</name>
    <dbReference type="NCBI Taxonomy" id="299642"/>
    <lineage>
        <taxon>Eukaryota</taxon>
        <taxon>Metazoa</taxon>
        <taxon>Ecdysozoa</taxon>
        <taxon>Arthropoda</taxon>
        <taxon>Chelicerata</taxon>
        <taxon>Arachnida</taxon>
        <taxon>Araneae</taxon>
        <taxon>Araneomorphae</taxon>
        <taxon>Entelegynae</taxon>
        <taxon>Araneoidea</taxon>
        <taxon>Nephilidae</taxon>
        <taxon>Nephila</taxon>
    </lineage>
</organism>
<gene>
    <name evidence="1" type="ORF">NPIL_409101</name>
</gene>
<dbReference type="Proteomes" id="UP000887013">
    <property type="component" value="Unassembled WGS sequence"/>
</dbReference>
<accession>A0A8X6QLK5</accession>
<evidence type="ECO:0000313" key="2">
    <source>
        <dbReference type="Proteomes" id="UP000887013"/>
    </source>
</evidence>
<reference evidence="1" key="1">
    <citation type="submission" date="2020-08" db="EMBL/GenBank/DDBJ databases">
        <title>Multicomponent nature underlies the extraordinary mechanical properties of spider dragline silk.</title>
        <authorList>
            <person name="Kono N."/>
            <person name="Nakamura H."/>
            <person name="Mori M."/>
            <person name="Yoshida Y."/>
            <person name="Ohtoshi R."/>
            <person name="Malay A.D."/>
            <person name="Moran D.A.P."/>
            <person name="Tomita M."/>
            <person name="Numata K."/>
            <person name="Arakawa K."/>
        </authorList>
    </citation>
    <scope>NUCLEOTIDE SEQUENCE</scope>
</reference>
<evidence type="ECO:0000313" key="1">
    <source>
        <dbReference type="EMBL" id="GFU31531.1"/>
    </source>
</evidence>
<dbReference type="EMBL" id="BMAW01082967">
    <property type="protein sequence ID" value="GFU31531.1"/>
    <property type="molecule type" value="Genomic_DNA"/>
</dbReference>
<comment type="caution">
    <text evidence="1">The sequence shown here is derived from an EMBL/GenBank/DDBJ whole genome shotgun (WGS) entry which is preliminary data.</text>
</comment>